<keyword evidence="6 8" id="KW-0472">Membrane</keyword>
<evidence type="ECO:0000256" key="6">
    <source>
        <dbReference type="ARBA" id="ARBA00023136"/>
    </source>
</evidence>
<dbReference type="InterPro" id="IPR025383">
    <property type="entry name" value="MrpA_C/MbhD"/>
</dbReference>
<keyword evidence="4 8" id="KW-0812">Transmembrane</keyword>
<keyword evidence="12" id="KW-1185">Reference proteome</keyword>
<sequence>MIAIDIIILALLAATAVTIARIRDLWAAVMFTGIYSFLSASWMLNLDAPDVAFTEAAVGAGISTVLMLSTLALTGFKQGRSGVRIVPLLAVVATGGILIYGTLDMHHFGDPNAPVQIYPKESFVQKSQPDMHGLPNVVTALLASYRGYDTLGETAVIFTAGTAVLLILRREKPRSSRPGSPESDSPESEQNTEGASA</sequence>
<evidence type="ECO:0000256" key="5">
    <source>
        <dbReference type="ARBA" id="ARBA00022989"/>
    </source>
</evidence>
<evidence type="ECO:0000256" key="3">
    <source>
        <dbReference type="ARBA" id="ARBA00022475"/>
    </source>
</evidence>
<accession>A0A517MB53</accession>
<dbReference type="KEGG" id="rml:FF011L_08170"/>
<dbReference type="PANTHER" id="PTHR43373">
    <property type="entry name" value="NA(+)/H(+) ANTIPORTER SUBUNIT"/>
    <property type="match status" value="1"/>
</dbReference>
<dbReference type="EMBL" id="CP036262">
    <property type="protein sequence ID" value="QDS92081.1"/>
    <property type="molecule type" value="Genomic_DNA"/>
</dbReference>
<dbReference type="GO" id="GO:0005886">
    <property type="term" value="C:plasma membrane"/>
    <property type="evidence" value="ECO:0007669"/>
    <property type="project" value="UniProtKB-SubCell"/>
</dbReference>
<evidence type="ECO:0000313" key="12">
    <source>
        <dbReference type="Proteomes" id="UP000320672"/>
    </source>
</evidence>
<evidence type="ECO:0000259" key="9">
    <source>
        <dbReference type="Pfam" id="PF13244"/>
    </source>
</evidence>
<evidence type="ECO:0000256" key="1">
    <source>
        <dbReference type="ARBA" id="ARBA00004651"/>
    </source>
</evidence>
<dbReference type="RefSeq" id="WP_145350285.1">
    <property type="nucleotide sequence ID" value="NZ_CP036262.1"/>
</dbReference>
<gene>
    <name evidence="11" type="primary">mnhA1</name>
    <name evidence="11" type="ORF">FF011L_08170</name>
</gene>
<proteinExistence type="predicted"/>
<feature type="transmembrane region" description="Helical" evidence="8">
    <location>
        <begin position="85"/>
        <end position="103"/>
    </location>
</feature>
<evidence type="ECO:0000256" key="8">
    <source>
        <dbReference type="SAM" id="Phobius"/>
    </source>
</evidence>
<feature type="region of interest" description="Disordered" evidence="7">
    <location>
        <begin position="171"/>
        <end position="197"/>
    </location>
</feature>
<dbReference type="PANTHER" id="PTHR43373:SF1">
    <property type="entry name" value="NA(+)_H(+) ANTIPORTER SUBUNIT A"/>
    <property type="match status" value="1"/>
</dbReference>
<evidence type="ECO:0000256" key="7">
    <source>
        <dbReference type="SAM" id="MobiDB-lite"/>
    </source>
</evidence>
<dbReference type="InterPro" id="IPR046806">
    <property type="entry name" value="MrpA_C/MbhE"/>
</dbReference>
<organism evidence="11 12">
    <name type="scientific">Roseimaritima multifibrata</name>
    <dbReference type="NCBI Taxonomy" id="1930274"/>
    <lineage>
        <taxon>Bacteria</taxon>
        <taxon>Pseudomonadati</taxon>
        <taxon>Planctomycetota</taxon>
        <taxon>Planctomycetia</taxon>
        <taxon>Pirellulales</taxon>
        <taxon>Pirellulaceae</taxon>
        <taxon>Roseimaritima</taxon>
    </lineage>
</organism>
<dbReference type="OrthoDB" id="9798859at2"/>
<evidence type="ECO:0000256" key="2">
    <source>
        <dbReference type="ARBA" id="ARBA00022448"/>
    </source>
</evidence>
<keyword evidence="5 8" id="KW-1133">Transmembrane helix</keyword>
<keyword evidence="3" id="KW-1003">Cell membrane</keyword>
<dbReference type="Proteomes" id="UP000320672">
    <property type="component" value="Chromosome"/>
</dbReference>
<feature type="domain" description="MrpA C-terminal/MbhD" evidence="9">
    <location>
        <begin position="10"/>
        <end position="73"/>
    </location>
</feature>
<dbReference type="InterPro" id="IPR050616">
    <property type="entry name" value="CPA3_Na-H_Antiporter_A"/>
</dbReference>
<reference evidence="11 12" key="1">
    <citation type="submission" date="2019-02" db="EMBL/GenBank/DDBJ databases">
        <title>Deep-cultivation of Planctomycetes and their phenomic and genomic characterization uncovers novel biology.</title>
        <authorList>
            <person name="Wiegand S."/>
            <person name="Jogler M."/>
            <person name="Boedeker C."/>
            <person name="Pinto D."/>
            <person name="Vollmers J."/>
            <person name="Rivas-Marin E."/>
            <person name="Kohn T."/>
            <person name="Peeters S.H."/>
            <person name="Heuer A."/>
            <person name="Rast P."/>
            <person name="Oberbeckmann S."/>
            <person name="Bunk B."/>
            <person name="Jeske O."/>
            <person name="Meyerdierks A."/>
            <person name="Storesund J.E."/>
            <person name="Kallscheuer N."/>
            <person name="Luecker S."/>
            <person name="Lage O.M."/>
            <person name="Pohl T."/>
            <person name="Merkel B.J."/>
            <person name="Hornburger P."/>
            <person name="Mueller R.-W."/>
            <person name="Bruemmer F."/>
            <person name="Labrenz M."/>
            <person name="Spormann A.M."/>
            <person name="Op den Camp H."/>
            <person name="Overmann J."/>
            <person name="Amann R."/>
            <person name="Jetten M.S.M."/>
            <person name="Mascher T."/>
            <person name="Medema M.H."/>
            <person name="Devos D.P."/>
            <person name="Kaster A.-K."/>
            <person name="Ovreas L."/>
            <person name="Rohde M."/>
            <person name="Galperin M.Y."/>
            <person name="Jogler C."/>
        </authorList>
    </citation>
    <scope>NUCLEOTIDE SEQUENCE [LARGE SCALE GENOMIC DNA]</scope>
    <source>
        <strain evidence="11 12">FF011L</strain>
    </source>
</reference>
<evidence type="ECO:0000256" key="4">
    <source>
        <dbReference type="ARBA" id="ARBA00022692"/>
    </source>
</evidence>
<dbReference type="Pfam" id="PF13244">
    <property type="entry name" value="MbhD"/>
    <property type="match status" value="1"/>
</dbReference>
<feature type="domain" description="MrpA C-terminal/MbhE" evidence="10">
    <location>
        <begin position="121"/>
        <end position="176"/>
    </location>
</feature>
<feature type="transmembrane region" description="Helical" evidence="8">
    <location>
        <begin position="150"/>
        <end position="168"/>
    </location>
</feature>
<name>A0A517MB53_9BACT</name>
<comment type="subcellular location">
    <subcellularLocation>
        <location evidence="1">Cell membrane</location>
        <topology evidence="1">Multi-pass membrane protein</topology>
    </subcellularLocation>
</comment>
<protein>
    <submittedName>
        <fullName evidence="11">Na(+)/H(+) antiporter subunit A1</fullName>
    </submittedName>
</protein>
<dbReference type="AlphaFoldDB" id="A0A517MB53"/>
<keyword evidence="2" id="KW-0813">Transport</keyword>
<evidence type="ECO:0000259" key="10">
    <source>
        <dbReference type="Pfam" id="PF20501"/>
    </source>
</evidence>
<evidence type="ECO:0000313" key="11">
    <source>
        <dbReference type="EMBL" id="QDS92081.1"/>
    </source>
</evidence>
<dbReference type="NCBIfam" id="NF009159">
    <property type="entry name" value="PRK12504.1"/>
    <property type="match status" value="1"/>
</dbReference>
<dbReference type="Pfam" id="PF20501">
    <property type="entry name" value="MbhE"/>
    <property type="match status" value="1"/>
</dbReference>
<feature type="transmembrane region" description="Helical" evidence="8">
    <location>
        <begin position="51"/>
        <end position="73"/>
    </location>
</feature>